<organism evidence="1">
    <name type="scientific">Siphoviridae sp. ctLdn10</name>
    <dbReference type="NCBI Taxonomy" id="2827847"/>
    <lineage>
        <taxon>Viruses</taxon>
        <taxon>Duplodnaviria</taxon>
        <taxon>Heunggongvirae</taxon>
        <taxon>Uroviricota</taxon>
        <taxon>Caudoviricetes</taxon>
    </lineage>
</organism>
<protein>
    <submittedName>
        <fullName evidence="1">Uncharacterized protein</fullName>
    </submittedName>
</protein>
<proteinExistence type="predicted"/>
<dbReference type="EMBL" id="BK032647">
    <property type="protein sequence ID" value="DAF53118.1"/>
    <property type="molecule type" value="Genomic_DNA"/>
</dbReference>
<sequence length="190" mass="22481">MKRTLIFILLSSLVLSVKGQGLTFDENGETEKVVETSSTAKESYQYIKMYFVKNLPNYKEELIEDDSTRCHYAVRVAHESPQIPYKRSESLDMDQFAKEYATLVFDCKDKRFRIRIENILYDSYLISWMKHDERNVRKELKGPIPNIKYINYYSSCADKKTIENDREKFYGDVINQLSNFITKEINSDNF</sequence>
<reference evidence="1" key="1">
    <citation type="journal article" date="2021" name="Proc. Natl. Acad. Sci. U.S.A.">
        <title>A Catalog of Tens of Thousands of Viruses from Human Metagenomes Reveals Hidden Associations with Chronic Diseases.</title>
        <authorList>
            <person name="Tisza M.J."/>
            <person name="Buck C.B."/>
        </authorList>
    </citation>
    <scope>NUCLEOTIDE SEQUENCE</scope>
    <source>
        <strain evidence="1">CtLdn10</strain>
    </source>
</reference>
<evidence type="ECO:0000313" key="1">
    <source>
        <dbReference type="EMBL" id="DAF53118.1"/>
    </source>
</evidence>
<accession>A0A8S5SQ80</accession>
<name>A0A8S5SQ80_9CAUD</name>